<protein>
    <submittedName>
        <fullName evidence="1">Uncharacterized protein</fullName>
    </submittedName>
</protein>
<dbReference type="EMBL" id="BAABRO010000015">
    <property type="protein sequence ID" value="GAA5509673.1"/>
    <property type="molecule type" value="Genomic_DNA"/>
</dbReference>
<gene>
    <name evidence="1" type="ORF">Rcae01_05173</name>
</gene>
<dbReference type="Proteomes" id="UP001416858">
    <property type="component" value="Unassembled WGS sequence"/>
</dbReference>
<comment type="caution">
    <text evidence="1">The sequence shown here is derived from an EMBL/GenBank/DDBJ whole genome shotgun (WGS) entry which is preliminary data.</text>
</comment>
<reference evidence="1 2" key="1">
    <citation type="submission" date="2024-02" db="EMBL/GenBank/DDBJ databases">
        <title>Rhodopirellula caenicola NBRC 110016.</title>
        <authorList>
            <person name="Ichikawa N."/>
            <person name="Katano-Makiyama Y."/>
            <person name="Hidaka K."/>
        </authorList>
    </citation>
    <scope>NUCLEOTIDE SEQUENCE [LARGE SCALE GENOMIC DNA]</scope>
    <source>
        <strain evidence="1 2">NBRC 110016</strain>
    </source>
</reference>
<evidence type="ECO:0000313" key="1">
    <source>
        <dbReference type="EMBL" id="GAA5509673.1"/>
    </source>
</evidence>
<accession>A0ABP9VZL8</accession>
<organism evidence="1 2">
    <name type="scientific">Novipirellula caenicola</name>
    <dbReference type="NCBI Taxonomy" id="1536901"/>
    <lineage>
        <taxon>Bacteria</taxon>
        <taxon>Pseudomonadati</taxon>
        <taxon>Planctomycetota</taxon>
        <taxon>Planctomycetia</taxon>
        <taxon>Pirellulales</taxon>
        <taxon>Pirellulaceae</taxon>
        <taxon>Novipirellula</taxon>
    </lineage>
</organism>
<name>A0ABP9VZL8_9BACT</name>
<proteinExistence type="predicted"/>
<evidence type="ECO:0000313" key="2">
    <source>
        <dbReference type="Proteomes" id="UP001416858"/>
    </source>
</evidence>
<keyword evidence="2" id="KW-1185">Reference proteome</keyword>
<sequence length="75" mass="8336">MLSGTGKTRLVKTYCLIRKMPMPSQSMITMRFHLPVANVHQAISSFHLDPTESLYGLLLQSYDGLPSPSNTPLTD</sequence>